<sequence>MPARPGGGTMAPVTGAPEPCPLDCLVEITWPAGARPWWAARHTGSRAQVAAALDELALRVAIDHWARALSVLDRPLVGYSLTVCEPDGHFLIDYAAAVALHSVPAVIHAHATTLRERSRR</sequence>
<evidence type="ECO:0000313" key="1">
    <source>
        <dbReference type="EMBL" id="BAD56733.1"/>
    </source>
</evidence>
<organism evidence="1 2">
    <name type="scientific">Nocardia farcinica (strain IFM 10152)</name>
    <dbReference type="NCBI Taxonomy" id="247156"/>
    <lineage>
        <taxon>Bacteria</taxon>
        <taxon>Bacillati</taxon>
        <taxon>Actinomycetota</taxon>
        <taxon>Actinomycetes</taxon>
        <taxon>Mycobacteriales</taxon>
        <taxon>Nocardiaceae</taxon>
        <taxon>Nocardia</taxon>
    </lineage>
</organism>
<accession>Q5YYK8</accession>
<gene>
    <name evidence="1" type="ordered locus">NFA_18870</name>
</gene>
<dbReference type="AlphaFoldDB" id="Q5YYK8"/>
<protein>
    <submittedName>
        <fullName evidence="1">Uncharacterized protein</fullName>
    </submittedName>
</protein>
<dbReference type="eggNOG" id="ENOG5031UF4">
    <property type="taxonomic scope" value="Bacteria"/>
</dbReference>
<reference evidence="1 2" key="1">
    <citation type="journal article" date="2004" name="Proc. Natl. Acad. Sci. U.S.A.">
        <title>The complete genomic sequence of Nocardia farcinica IFM 10152.</title>
        <authorList>
            <person name="Ishikawa J."/>
            <person name="Yamashita A."/>
            <person name="Mikami Y."/>
            <person name="Hoshino Y."/>
            <person name="Kurita H."/>
            <person name="Hotta K."/>
            <person name="Shiba T."/>
            <person name="Hattori M."/>
        </authorList>
    </citation>
    <scope>NUCLEOTIDE SEQUENCE [LARGE SCALE GENOMIC DNA]</scope>
    <source>
        <strain evidence="1 2">IFM 10152</strain>
    </source>
</reference>
<name>Q5YYK8_NOCFA</name>
<proteinExistence type="predicted"/>
<dbReference type="KEGG" id="nfa:NFA_18870"/>
<dbReference type="EMBL" id="AP006618">
    <property type="protein sequence ID" value="BAD56733.1"/>
    <property type="molecule type" value="Genomic_DNA"/>
</dbReference>
<keyword evidence="2" id="KW-1185">Reference proteome</keyword>
<dbReference type="HOGENOM" id="CLU_2047242_0_0_11"/>
<dbReference type="Proteomes" id="UP000006820">
    <property type="component" value="Chromosome"/>
</dbReference>
<evidence type="ECO:0000313" key="2">
    <source>
        <dbReference type="Proteomes" id="UP000006820"/>
    </source>
</evidence>